<sequence length="99" mass="10824">MEVMSVELTRHCVDTVASRAGGRPNVLVTNAHVSIVLPLLDASPDEYDNVSVEHSPLMRVGWMELRLGGLFPSLMVAIVELCSPRGPTLYESELHIPSN</sequence>
<name>A0A2V5GUQ7_ASPV1</name>
<dbReference type="AlphaFoldDB" id="A0A2V5GUQ7"/>
<proteinExistence type="predicted"/>
<protein>
    <submittedName>
        <fullName evidence="1">Uncharacterized protein</fullName>
    </submittedName>
</protein>
<evidence type="ECO:0000313" key="2">
    <source>
        <dbReference type="Proteomes" id="UP000249829"/>
    </source>
</evidence>
<accession>A0A2V5GUQ7</accession>
<gene>
    <name evidence="1" type="ORF">BO99DRAFT_85032</name>
</gene>
<reference evidence="1 2" key="1">
    <citation type="submission" date="2018-02" db="EMBL/GenBank/DDBJ databases">
        <title>The genomes of Aspergillus section Nigri reveals drivers in fungal speciation.</title>
        <authorList>
            <consortium name="DOE Joint Genome Institute"/>
            <person name="Vesth T.C."/>
            <person name="Nybo J."/>
            <person name="Theobald S."/>
            <person name="Brandl J."/>
            <person name="Frisvad J.C."/>
            <person name="Nielsen K.F."/>
            <person name="Lyhne E.K."/>
            <person name="Kogle M.E."/>
            <person name="Kuo A."/>
            <person name="Riley R."/>
            <person name="Clum A."/>
            <person name="Nolan M."/>
            <person name="Lipzen A."/>
            <person name="Salamov A."/>
            <person name="Henrissat B."/>
            <person name="Wiebenga A."/>
            <person name="De vries R.P."/>
            <person name="Grigoriev I.V."/>
            <person name="Mortensen U.H."/>
            <person name="Andersen M.R."/>
            <person name="Baker S.E."/>
        </authorList>
    </citation>
    <scope>NUCLEOTIDE SEQUENCE [LARGE SCALE GENOMIC DNA]</scope>
    <source>
        <strain evidence="1 2">CBS 115571</strain>
    </source>
</reference>
<dbReference type="EMBL" id="KZ825288">
    <property type="protein sequence ID" value="PYI12812.1"/>
    <property type="molecule type" value="Genomic_DNA"/>
</dbReference>
<keyword evidence="2" id="KW-1185">Reference proteome</keyword>
<evidence type="ECO:0000313" key="1">
    <source>
        <dbReference type="EMBL" id="PYI12812.1"/>
    </source>
</evidence>
<organism evidence="1 2">
    <name type="scientific">Aspergillus violaceofuscus (strain CBS 115571)</name>
    <dbReference type="NCBI Taxonomy" id="1450538"/>
    <lineage>
        <taxon>Eukaryota</taxon>
        <taxon>Fungi</taxon>
        <taxon>Dikarya</taxon>
        <taxon>Ascomycota</taxon>
        <taxon>Pezizomycotina</taxon>
        <taxon>Eurotiomycetes</taxon>
        <taxon>Eurotiomycetidae</taxon>
        <taxon>Eurotiales</taxon>
        <taxon>Aspergillaceae</taxon>
        <taxon>Aspergillus</taxon>
    </lineage>
</organism>
<dbReference type="Proteomes" id="UP000249829">
    <property type="component" value="Unassembled WGS sequence"/>
</dbReference>